<evidence type="ECO:0000256" key="7">
    <source>
        <dbReference type="ARBA" id="ARBA00022842"/>
    </source>
</evidence>
<comment type="cofactor">
    <cofactor evidence="1">
        <name>Mg(2+)</name>
        <dbReference type="ChEBI" id="CHEBI:18420"/>
    </cofactor>
</comment>
<dbReference type="Proteomes" id="UP001056756">
    <property type="component" value="Chromosome"/>
</dbReference>
<keyword evidence="5" id="KW-0479">Metal-binding</keyword>
<reference evidence="13" key="1">
    <citation type="submission" date="2022-05" db="EMBL/GenBank/DDBJ databases">
        <title>Novel bacterial taxa in a minimal lignocellulolytic consortium and its capacity to transform plastics disclosed by genome-resolved metagenomics.</title>
        <authorList>
            <person name="Rodriguez C.A.D."/>
            <person name="Diaz-Garcia L."/>
            <person name="Herrera K."/>
            <person name="Tarazona N.A."/>
            <person name="Sproer C."/>
            <person name="Overmann J."/>
            <person name="Jimenez D.J."/>
        </authorList>
    </citation>
    <scope>NUCLEOTIDE SEQUENCE</scope>
    <source>
        <strain evidence="13">MAG5</strain>
    </source>
</reference>
<keyword evidence="8 9" id="KW-0694">RNA-binding</keyword>
<accession>A0A9J6ZDE1</accession>
<evidence type="ECO:0000313" key="13">
    <source>
        <dbReference type="EMBL" id="URN94093.1"/>
    </source>
</evidence>
<keyword evidence="3" id="KW-0819">tRNA processing</keyword>
<dbReference type="AlphaFoldDB" id="A0A9J6ZDE1"/>
<evidence type="ECO:0000256" key="3">
    <source>
        <dbReference type="ARBA" id="ARBA00022694"/>
    </source>
</evidence>
<evidence type="ECO:0000259" key="11">
    <source>
        <dbReference type="Pfam" id="PF12627"/>
    </source>
</evidence>
<dbReference type="InterPro" id="IPR043519">
    <property type="entry name" value="NT_sf"/>
</dbReference>
<evidence type="ECO:0000259" key="10">
    <source>
        <dbReference type="Pfam" id="PF01743"/>
    </source>
</evidence>
<evidence type="ECO:0000259" key="12">
    <source>
        <dbReference type="Pfam" id="PF13735"/>
    </source>
</evidence>
<dbReference type="GO" id="GO:0046872">
    <property type="term" value="F:metal ion binding"/>
    <property type="evidence" value="ECO:0007669"/>
    <property type="project" value="UniProtKB-KW"/>
</dbReference>
<sequence>MKNQLQKRNIQPALVEACLILDKLQHAGFTAYIVGGAVRDTMVERIISDVDIATSATPDQVMTVFERCIPTGLQHGTVTVLQSGQSYEVTTYRAEDQYEDHRRPQSVNFVKDIYEDLQRRDFTMNAMALDRDFVLHDPFGGFSDLKNGQLRCVGRSDERFEEDALRMLRAVRFSTTYELTPVLSLWRAISKQASLLSFIAMERVSYEVSRMLQYPSFLRGVRLLQRTGLLLHTKEQLLLARSWQKVNITQFITLDTKTLTHINARWSALFLIANLSAEQTASDLRALKFSNEQRATIVASLSIQESVMRINMEDEHLLQNEWIDLLLTHPLSNLELWLYQLAPIFAPNLYEKLTTIHQLLYIHSIKELCIKGNDLMKWSGQPSGAWVKEQLAYIMKQVALGQLENDRGTIQIDFNKRYGVNNS</sequence>
<evidence type="ECO:0000256" key="8">
    <source>
        <dbReference type="ARBA" id="ARBA00022884"/>
    </source>
</evidence>
<dbReference type="EC" id="2.7.7.72" evidence="13"/>
<dbReference type="GO" id="GO:0000166">
    <property type="term" value="F:nucleotide binding"/>
    <property type="evidence" value="ECO:0007669"/>
    <property type="project" value="UniProtKB-KW"/>
</dbReference>
<evidence type="ECO:0000256" key="5">
    <source>
        <dbReference type="ARBA" id="ARBA00022723"/>
    </source>
</evidence>
<feature type="domain" description="CCA-adding enzyme C-terminal" evidence="12">
    <location>
        <begin position="259"/>
        <end position="410"/>
    </location>
</feature>
<proteinExistence type="inferred from homology"/>
<dbReference type="GO" id="GO:0000049">
    <property type="term" value="F:tRNA binding"/>
    <property type="evidence" value="ECO:0007669"/>
    <property type="project" value="TreeGrafter"/>
</dbReference>
<evidence type="ECO:0000256" key="9">
    <source>
        <dbReference type="RuleBase" id="RU003953"/>
    </source>
</evidence>
<dbReference type="InterPro" id="IPR032828">
    <property type="entry name" value="PolyA_RNA-bd"/>
</dbReference>
<comment type="similarity">
    <text evidence="9">Belongs to the tRNA nucleotidyltransferase/poly(A) polymerase family.</text>
</comment>
<keyword evidence="7" id="KW-0460">Magnesium</keyword>
<evidence type="ECO:0000256" key="4">
    <source>
        <dbReference type="ARBA" id="ARBA00022695"/>
    </source>
</evidence>
<dbReference type="GO" id="GO:0004810">
    <property type="term" value="F:CCA tRNA nucleotidyltransferase activity"/>
    <property type="evidence" value="ECO:0007669"/>
    <property type="project" value="UniProtKB-EC"/>
</dbReference>
<protein>
    <submittedName>
        <fullName evidence="13">CCA tRNA nucleotidyltransferase</fullName>
        <ecNumber evidence="13">2.7.7.72</ecNumber>
    </submittedName>
</protein>
<feature type="domain" description="tRNA nucleotidyltransferase/poly(A) polymerase RNA and SrmB- binding" evidence="11">
    <location>
        <begin position="186"/>
        <end position="232"/>
    </location>
</feature>
<name>A0A9J6ZDE1_9BACL</name>
<dbReference type="Pfam" id="PF12627">
    <property type="entry name" value="PolyA_pol_RNAbd"/>
    <property type="match status" value="1"/>
</dbReference>
<evidence type="ECO:0000313" key="14">
    <source>
        <dbReference type="Proteomes" id="UP001056756"/>
    </source>
</evidence>
<dbReference type="Gene3D" id="1.10.3090.10">
    <property type="entry name" value="cca-adding enzyme, domain 2"/>
    <property type="match status" value="1"/>
</dbReference>
<dbReference type="InterPro" id="IPR050264">
    <property type="entry name" value="Bact_CCA-adding_enz_type3_sf"/>
</dbReference>
<dbReference type="EMBL" id="CP097899">
    <property type="protein sequence ID" value="URN94093.1"/>
    <property type="molecule type" value="Genomic_DNA"/>
</dbReference>
<keyword evidence="2 9" id="KW-0808">Transferase</keyword>
<dbReference type="PANTHER" id="PTHR46173:SF1">
    <property type="entry name" value="CCA TRNA NUCLEOTIDYLTRANSFERASE 1, MITOCHONDRIAL"/>
    <property type="match status" value="1"/>
</dbReference>
<evidence type="ECO:0000256" key="2">
    <source>
        <dbReference type="ARBA" id="ARBA00022679"/>
    </source>
</evidence>
<dbReference type="InterPro" id="IPR002646">
    <property type="entry name" value="PolA_pol_head_dom"/>
</dbReference>
<dbReference type="Gene3D" id="1.10.246.80">
    <property type="match status" value="1"/>
</dbReference>
<dbReference type="CDD" id="cd05398">
    <property type="entry name" value="NT_ClassII-CCAase"/>
    <property type="match status" value="1"/>
</dbReference>
<dbReference type="PANTHER" id="PTHR46173">
    <property type="entry name" value="CCA TRNA NUCLEOTIDYLTRANSFERASE 1, MITOCHONDRIAL"/>
    <property type="match status" value="1"/>
</dbReference>
<dbReference type="GO" id="GO:0008033">
    <property type="term" value="P:tRNA processing"/>
    <property type="evidence" value="ECO:0007669"/>
    <property type="project" value="UniProtKB-KW"/>
</dbReference>
<dbReference type="KEGG" id="plig:NAG76_20060"/>
<dbReference type="Gene3D" id="3.30.460.10">
    <property type="entry name" value="Beta Polymerase, domain 2"/>
    <property type="match status" value="1"/>
</dbReference>
<dbReference type="NCBIfam" id="NF009814">
    <property type="entry name" value="PRK13299.1"/>
    <property type="match status" value="1"/>
</dbReference>
<gene>
    <name evidence="13" type="ORF">NAG76_20060</name>
</gene>
<dbReference type="Pfam" id="PF13735">
    <property type="entry name" value="tRNA_NucTran2_2"/>
    <property type="match status" value="1"/>
</dbReference>
<organism evidence="13 14">
    <name type="scientific">Candidatus Pristimantibacillus lignocellulolyticus</name>
    <dbReference type="NCBI Taxonomy" id="2994561"/>
    <lineage>
        <taxon>Bacteria</taxon>
        <taxon>Bacillati</taxon>
        <taxon>Bacillota</taxon>
        <taxon>Bacilli</taxon>
        <taxon>Bacillales</taxon>
        <taxon>Paenibacillaceae</taxon>
        <taxon>Candidatus Pristimantibacillus</taxon>
    </lineage>
</organism>
<dbReference type="InterPro" id="IPR032810">
    <property type="entry name" value="CCA-adding_enz_C"/>
</dbReference>
<keyword evidence="4 13" id="KW-0548">Nucleotidyltransferase</keyword>
<dbReference type="Pfam" id="PF01743">
    <property type="entry name" value="PolyA_pol"/>
    <property type="match status" value="1"/>
</dbReference>
<evidence type="ECO:0000256" key="6">
    <source>
        <dbReference type="ARBA" id="ARBA00022741"/>
    </source>
</evidence>
<dbReference type="SUPFAM" id="SSF81891">
    <property type="entry name" value="Poly A polymerase C-terminal region-like"/>
    <property type="match status" value="1"/>
</dbReference>
<keyword evidence="6" id="KW-0547">Nucleotide-binding</keyword>
<evidence type="ECO:0000256" key="1">
    <source>
        <dbReference type="ARBA" id="ARBA00001946"/>
    </source>
</evidence>
<dbReference type="SUPFAM" id="SSF81301">
    <property type="entry name" value="Nucleotidyltransferase"/>
    <property type="match status" value="1"/>
</dbReference>
<feature type="domain" description="Poly A polymerase head" evidence="10">
    <location>
        <begin position="31"/>
        <end position="151"/>
    </location>
</feature>